<dbReference type="AlphaFoldDB" id="A0A1V9Z6Z6"/>
<reference evidence="2 3" key="1">
    <citation type="journal article" date="2014" name="Genome Biol. Evol.">
        <title>The secreted proteins of Achlya hypogyna and Thraustotheca clavata identify the ancestral oomycete secretome and reveal gene acquisitions by horizontal gene transfer.</title>
        <authorList>
            <person name="Misner I."/>
            <person name="Blouin N."/>
            <person name="Leonard G."/>
            <person name="Richards T.A."/>
            <person name="Lane C.E."/>
        </authorList>
    </citation>
    <scope>NUCLEOTIDE SEQUENCE [LARGE SCALE GENOMIC DNA]</scope>
    <source>
        <strain evidence="2 3">ATCC 48635</strain>
    </source>
</reference>
<keyword evidence="1" id="KW-0812">Transmembrane</keyword>
<feature type="non-terminal residue" evidence="2">
    <location>
        <position position="380"/>
    </location>
</feature>
<name>A0A1V9Z6Z6_ACHHY</name>
<proteinExistence type="predicted"/>
<keyword evidence="1" id="KW-1133">Transmembrane helix</keyword>
<organism evidence="2 3">
    <name type="scientific">Achlya hypogyna</name>
    <name type="common">Oomycete</name>
    <name type="synonym">Protoachlya hypogyna</name>
    <dbReference type="NCBI Taxonomy" id="1202772"/>
    <lineage>
        <taxon>Eukaryota</taxon>
        <taxon>Sar</taxon>
        <taxon>Stramenopiles</taxon>
        <taxon>Oomycota</taxon>
        <taxon>Saprolegniomycetes</taxon>
        <taxon>Saprolegniales</taxon>
        <taxon>Achlyaceae</taxon>
        <taxon>Achlya</taxon>
    </lineage>
</organism>
<feature type="transmembrane region" description="Helical" evidence="1">
    <location>
        <begin position="174"/>
        <end position="197"/>
    </location>
</feature>
<accession>A0A1V9Z6Z6</accession>
<dbReference type="EMBL" id="JNBR01000399">
    <property type="protein sequence ID" value="OQR93687.1"/>
    <property type="molecule type" value="Genomic_DNA"/>
</dbReference>
<protein>
    <submittedName>
        <fullName evidence="2">Uncharacterized protein</fullName>
    </submittedName>
</protein>
<keyword evidence="1" id="KW-0472">Membrane</keyword>
<comment type="caution">
    <text evidence="2">The sequence shown here is derived from an EMBL/GenBank/DDBJ whole genome shotgun (WGS) entry which is preliminary data.</text>
</comment>
<evidence type="ECO:0000256" key="1">
    <source>
        <dbReference type="SAM" id="Phobius"/>
    </source>
</evidence>
<evidence type="ECO:0000313" key="3">
    <source>
        <dbReference type="Proteomes" id="UP000243579"/>
    </source>
</evidence>
<gene>
    <name evidence="2" type="ORF">ACHHYP_02346</name>
</gene>
<keyword evidence="3" id="KW-1185">Reference proteome</keyword>
<sequence>MLRRLMEGVGPLGKPKNLRRLVVFMLLTFAYSAALFFVFPALCIAWICMYPAWLALSVLQCCKGRSWLQYRARMTRYTNRAVGLLCRFDVRLRNLYESSKPIDVHDKLPVKTTAGQLLCFFVYFYGWKVWALKYVFVLVAYLLELGWHCIYTPATASVDAITNTTTSVEGQYDWGIGPLAAALGIWFGTYVTCLFFANVINFMTKTCSAPLVRDRLLPSHQLIVNAPSVGSALSNVEPFPGINIPLDQKGMFCISVPLQPYVQGGATPSALHVTPSHPQASRLEVQIEAPSLSPIPELRLQLEEDHFRPLRPETTHLDPPPAAVLTLDDNDDSSFSAAKPAADVINVRTQQQDASYDPFEAMDFVALDTPVIRDVPDPTG</sequence>
<dbReference type="Proteomes" id="UP000243579">
    <property type="component" value="Unassembled WGS sequence"/>
</dbReference>
<evidence type="ECO:0000313" key="2">
    <source>
        <dbReference type="EMBL" id="OQR93687.1"/>
    </source>
</evidence>
<dbReference type="OrthoDB" id="10377532at2759"/>
<feature type="transmembrane region" description="Helical" evidence="1">
    <location>
        <begin position="21"/>
        <end position="47"/>
    </location>
</feature>